<evidence type="ECO:0000256" key="1">
    <source>
        <dbReference type="ARBA" id="ARBA00004651"/>
    </source>
</evidence>
<dbReference type="InterPro" id="IPR024528">
    <property type="entry name" value="ThrE_2"/>
</dbReference>
<dbReference type="Pfam" id="PF12821">
    <property type="entry name" value="ThrE_2"/>
    <property type="match status" value="1"/>
</dbReference>
<sequence>MCADQAPRPRAAADPFPTADEVAHIALRLGRLMVVNGADSAHVEDAVTSFAAAHRYRARPLILPEGLLLTLEGREAFCTRLGRTIASPSVDMRALETLDAIHGDSLAPTADLAGIERRLDGVESGAPRYPGLIVALAMGVTAAALARLFGASAVVALVSAAVGATIWLLRLRLRAAGMNPIAAAALAAFGGGLLGSVAIGAVPDASPALCLVAGGLILVPSVPLLNGVRDALGRHVVVGLSRIIVASATILAIAFALFLAAAIAGDGFSIERDASPPGLPEELVMAALVGAGLALAFNVPARAAWGCMLCAIAGRGMRTACEGLGFDLVGASLVAAFATAVVARLIARRFRVPTVTFAFPGVVGMMPAYYAFRAGNGGLAIVHAGGTVSPALVGETLALAGTAILVTSAIAVGLSMAFATPLPGDRPHFGR</sequence>
<evidence type="ECO:0000259" key="8">
    <source>
        <dbReference type="Pfam" id="PF06738"/>
    </source>
</evidence>
<dbReference type="InterPro" id="IPR050539">
    <property type="entry name" value="ThrE_Dicarb/AminoAcid_Exp"/>
</dbReference>
<dbReference type="InterPro" id="IPR010619">
    <property type="entry name" value="ThrE-like_N"/>
</dbReference>
<feature type="transmembrane region" description="Helical" evidence="7">
    <location>
        <begin position="181"/>
        <end position="199"/>
    </location>
</feature>
<protein>
    <recommendedName>
        <fullName evidence="12">Threonine/serine exporter family protein</fullName>
    </recommendedName>
</protein>
<dbReference type="GO" id="GO:0022857">
    <property type="term" value="F:transmembrane transporter activity"/>
    <property type="evidence" value="ECO:0007669"/>
    <property type="project" value="InterPro"/>
</dbReference>
<dbReference type="Pfam" id="PF06738">
    <property type="entry name" value="ThrE"/>
    <property type="match status" value="1"/>
</dbReference>
<comment type="caution">
    <text evidence="10">The sequence shown here is derived from an EMBL/GenBank/DDBJ whole genome shotgun (WGS) entry which is preliminary data.</text>
</comment>
<feature type="transmembrane region" description="Helical" evidence="7">
    <location>
        <begin position="283"/>
        <end position="312"/>
    </location>
</feature>
<feature type="transmembrane region" description="Helical" evidence="7">
    <location>
        <begin position="126"/>
        <end position="145"/>
    </location>
</feature>
<comment type="subcellular location">
    <subcellularLocation>
        <location evidence="1">Cell membrane</location>
        <topology evidence="1">Multi-pass membrane protein</topology>
    </subcellularLocation>
</comment>
<evidence type="ECO:0008006" key="12">
    <source>
        <dbReference type="Google" id="ProtNLM"/>
    </source>
</evidence>
<evidence type="ECO:0000256" key="2">
    <source>
        <dbReference type="ARBA" id="ARBA00022475"/>
    </source>
</evidence>
<dbReference type="RefSeq" id="WP_111344941.1">
    <property type="nucleotide sequence ID" value="NZ_QHHQ01000002.1"/>
</dbReference>
<reference evidence="10 11" key="1">
    <citation type="submission" date="2018-05" db="EMBL/GenBank/DDBJ databases">
        <title>Acuticoccus sediminis sp. nov., isolated from deep-sea sediment of Indian Ocean.</title>
        <authorList>
            <person name="Liu X."/>
            <person name="Lai Q."/>
            <person name="Du Y."/>
            <person name="Sun F."/>
            <person name="Zhang X."/>
            <person name="Wang S."/>
            <person name="Shao Z."/>
        </authorList>
    </citation>
    <scope>NUCLEOTIDE SEQUENCE [LARGE SCALE GENOMIC DNA]</scope>
    <source>
        <strain evidence="10 11">PTG4-2</strain>
    </source>
</reference>
<evidence type="ECO:0000256" key="6">
    <source>
        <dbReference type="ARBA" id="ARBA00034125"/>
    </source>
</evidence>
<keyword evidence="11" id="KW-1185">Reference proteome</keyword>
<keyword evidence="5 7" id="KW-0472">Membrane</keyword>
<evidence type="ECO:0000313" key="11">
    <source>
        <dbReference type="Proteomes" id="UP000249590"/>
    </source>
</evidence>
<gene>
    <name evidence="10" type="ORF">DLJ53_10370</name>
</gene>
<feature type="transmembrane region" description="Helical" evidence="7">
    <location>
        <begin position="205"/>
        <end position="225"/>
    </location>
</feature>
<dbReference type="EMBL" id="QHHQ01000002">
    <property type="protein sequence ID" value="RAI01802.1"/>
    <property type="molecule type" value="Genomic_DNA"/>
</dbReference>
<dbReference type="AlphaFoldDB" id="A0A8B2NWS4"/>
<feature type="transmembrane region" description="Helical" evidence="7">
    <location>
        <begin position="324"/>
        <end position="346"/>
    </location>
</feature>
<evidence type="ECO:0000256" key="5">
    <source>
        <dbReference type="ARBA" id="ARBA00023136"/>
    </source>
</evidence>
<feature type="domain" description="Threonine/Serine exporter ThrE" evidence="9">
    <location>
        <begin position="283"/>
        <end position="417"/>
    </location>
</feature>
<feature type="transmembrane region" description="Helical" evidence="7">
    <location>
        <begin position="151"/>
        <end position="169"/>
    </location>
</feature>
<keyword evidence="4 7" id="KW-1133">Transmembrane helix</keyword>
<feature type="transmembrane region" description="Helical" evidence="7">
    <location>
        <begin position="237"/>
        <end position="263"/>
    </location>
</feature>
<organism evidence="10 11">
    <name type="scientific">Acuticoccus sediminis</name>
    <dbReference type="NCBI Taxonomy" id="2184697"/>
    <lineage>
        <taxon>Bacteria</taxon>
        <taxon>Pseudomonadati</taxon>
        <taxon>Pseudomonadota</taxon>
        <taxon>Alphaproteobacteria</taxon>
        <taxon>Hyphomicrobiales</taxon>
        <taxon>Amorphaceae</taxon>
        <taxon>Acuticoccus</taxon>
    </lineage>
</organism>
<proteinExistence type="inferred from homology"/>
<dbReference type="GO" id="GO:0015744">
    <property type="term" value="P:succinate transport"/>
    <property type="evidence" value="ECO:0007669"/>
    <property type="project" value="TreeGrafter"/>
</dbReference>
<feature type="transmembrane region" description="Helical" evidence="7">
    <location>
        <begin position="392"/>
        <end position="419"/>
    </location>
</feature>
<dbReference type="GO" id="GO:0005886">
    <property type="term" value="C:plasma membrane"/>
    <property type="evidence" value="ECO:0007669"/>
    <property type="project" value="UniProtKB-SubCell"/>
</dbReference>
<name>A0A8B2NWS4_9HYPH</name>
<dbReference type="OrthoDB" id="9124364at2"/>
<feature type="domain" description="Threonine/serine exporter-like N-terminal" evidence="8">
    <location>
        <begin position="24"/>
        <end position="263"/>
    </location>
</feature>
<evidence type="ECO:0000256" key="4">
    <source>
        <dbReference type="ARBA" id="ARBA00022989"/>
    </source>
</evidence>
<comment type="similarity">
    <text evidence="6">Belongs to the ThrE exporter (TC 2.A.79) family.</text>
</comment>
<evidence type="ECO:0000256" key="3">
    <source>
        <dbReference type="ARBA" id="ARBA00022692"/>
    </source>
</evidence>
<dbReference type="PANTHER" id="PTHR34390">
    <property type="entry name" value="UPF0442 PROTEIN YJJB-RELATED"/>
    <property type="match status" value="1"/>
</dbReference>
<evidence type="ECO:0000313" key="10">
    <source>
        <dbReference type="EMBL" id="RAI01802.1"/>
    </source>
</evidence>
<evidence type="ECO:0000256" key="7">
    <source>
        <dbReference type="SAM" id="Phobius"/>
    </source>
</evidence>
<accession>A0A8B2NWS4</accession>
<evidence type="ECO:0000259" key="9">
    <source>
        <dbReference type="Pfam" id="PF12821"/>
    </source>
</evidence>
<keyword evidence="2" id="KW-1003">Cell membrane</keyword>
<keyword evidence="3 7" id="KW-0812">Transmembrane</keyword>
<dbReference type="Proteomes" id="UP000249590">
    <property type="component" value="Unassembled WGS sequence"/>
</dbReference>
<dbReference type="PANTHER" id="PTHR34390:SF2">
    <property type="entry name" value="SUCCINATE TRANSPORTER SUBUNIT YJJP-RELATED"/>
    <property type="match status" value="1"/>
</dbReference>